<dbReference type="AlphaFoldDB" id="A0A5A7V1G4"/>
<evidence type="ECO:0000256" key="2">
    <source>
        <dbReference type="SAM" id="MobiDB-lite"/>
    </source>
</evidence>
<protein>
    <submittedName>
        <fullName evidence="3">Vicilin-like seed storage protein</fullName>
    </submittedName>
</protein>
<dbReference type="Proteomes" id="UP000321393">
    <property type="component" value="Unassembled WGS sequence"/>
</dbReference>
<feature type="compositionally biased region" description="Basic and acidic residues" evidence="2">
    <location>
        <begin position="1"/>
        <end position="16"/>
    </location>
</feature>
<feature type="compositionally biased region" description="Basic residues" evidence="2">
    <location>
        <begin position="76"/>
        <end position="93"/>
    </location>
</feature>
<sequence>MARDRNGELTTKRGSSDDDEPGEREGEDNSAPSKRISGKDSEKDRENSCSDADEGRKRTKSRRKSRENSDSDEKHGKRRGRSSRRKGKSRRRYSSSEEDSDSEDTESDSSMYDSESGNKRPEFTAWLAEIKKVNLESLANWEEKQMFKEFMEDHNTATFPSKKYYNLDAYYQRKIQKDMKKGHKKVVAGERTVFDDEEQRRQELLIEREKHKEEQVEALKRSMQTGMAQAMKEQARLREEMAYQYKLGNFEAAAAIQRRLDPDVAL</sequence>
<keyword evidence="1" id="KW-0175">Coiled coil</keyword>
<feature type="region of interest" description="Disordered" evidence="2">
    <location>
        <begin position="1"/>
        <end position="120"/>
    </location>
</feature>
<feature type="compositionally biased region" description="Basic and acidic residues" evidence="2">
    <location>
        <begin position="37"/>
        <end position="56"/>
    </location>
</feature>
<reference evidence="3 4" key="1">
    <citation type="submission" date="2019-08" db="EMBL/GenBank/DDBJ databases">
        <title>Draft genome sequences of two oriental melons (Cucumis melo L. var makuwa).</title>
        <authorList>
            <person name="Kwon S.-Y."/>
        </authorList>
    </citation>
    <scope>NUCLEOTIDE SEQUENCE [LARGE SCALE GENOMIC DNA]</scope>
    <source>
        <strain evidence="4">cv. SW 3</strain>
        <tissue evidence="3">Leaf</tissue>
    </source>
</reference>
<dbReference type="PANTHER" id="PTHR34689">
    <property type="entry name" value="NUCLEIC ACID-BINDING PROTEIN"/>
    <property type="match status" value="1"/>
</dbReference>
<dbReference type="STRING" id="1194695.A0A5A7V1G4"/>
<evidence type="ECO:0000313" key="4">
    <source>
        <dbReference type="Proteomes" id="UP000321393"/>
    </source>
</evidence>
<feature type="compositionally biased region" description="Acidic residues" evidence="2">
    <location>
        <begin position="17"/>
        <end position="28"/>
    </location>
</feature>
<name>A0A5A7V1G4_CUCMM</name>
<comment type="caution">
    <text evidence="3">The sequence shown here is derived from an EMBL/GenBank/DDBJ whole genome shotgun (WGS) entry which is preliminary data.</text>
</comment>
<organism evidence="3 4">
    <name type="scientific">Cucumis melo var. makuwa</name>
    <name type="common">Oriental melon</name>
    <dbReference type="NCBI Taxonomy" id="1194695"/>
    <lineage>
        <taxon>Eukaryota</taxon>
        <taxon>Viridiplantae</taxon>
        <taxon>Streptophyta</taxon>
        <taxon>Embryophyta</taxon>
        <taxon>Tracheophyta</taxon>
        <taxon>Spermatophyta</taxon>
        <taxon>Magnoliopsida</taxon>
        <taxon>eudicotyledons</taxon>
        <taxon>Gunneridae</taxon>
        <taxon>Pentapetalae</taxon>
        <taxon>rosids</taxon>
        <taxon>fabids</taxon>
        <taxon>Cucurbitales</taxon>
        <taxon>Cucurbitaceae</taxon>
        <taxon>Benincaseae</taxon>
        <taxon>Cucumis</taxon>
    </lineage>
</organism>
<dbReference type="EMBL" id="SSTE01005668">
    <property type="protein sequence ID" value="KAA0060657.1"/>
    <property type="molecule type" value="Genomic_DNA"/>
</dbReference>
<evidence type="ECO:0000256" key="1">
    <source>
        <dbReference type="SAM" id="Coils"/>
    </source>
</evidence>
<feature type="compositionally biased region" description="Acidic residues" evidence="2">
    <location>
        <begin position="96"/>
        <end position="107"/>
    </location>
</feature>
<accession>A0A5A7V1G4</accession>
<evidence type="ECO:0000313" key="3">
    <source>
        <dbReference type="EMBL" id="KAA0060657.1"/>
    </source>
</evidence>
<dbReference type="PANTHER" id="PTHR34689:SF1">
    <property type="entry name" value="NUCLEIC ACID-BINDING PROTEIN"/>
    <property type="match status" value="1"/>
</dbReference>
<dbReference type="OrthoDB" id="2538345at2759"/>
<feature type="compositionally biased region" description="Basic and acidic residues" evidence="2">
    <location>
        <begin position="66"/>
        <end position="75"/>
    </location>
</feature>
<proteinExistence type="predicted"/>
<gene>
    <name evidence="3" type="ORF">E6C27_scaffold22G005470</name>
</gene>
<feature type="coiled-coil region" evidence="1">
    <location>
        <begin position="194"/>
        <end position="221"/>
    </location>
</feature>